<dbReference type="EMBL" id="GBRH01253865">
    <property type="protein sequence ID" value="JAD44030.1"/>
    <property type="molecule type" value="Transcribed_RNA"/>
</dbReference>
<name>A0A0A9A4U2_ARUDO</name>
<evidence type="ECO:0000313" key="1">
    <source>
        <dbReference type="EMBL" id="JAD44030.1"/>
    </source>
</evidence>
<reference evidence="1" key="1">
    <citation type="submission" date="2014-09" db="EMBL/GenBank/DDBJ databases">
        <authorList>
            <person name="Magalhaes I.L.F."/>
            <person name="Oliveira U."/>
            <person name="Santos F.R."/>
            <person name="Vidigal T.H.D.A."/>
            <person name="Brescovit A.D."/>
            <person name="Santos A.J."/>
        </authorList>
    </citation>
    <scope>NUCLEOTIDE SEQUENCE</scope>
    <source>
        <tissue evidence="1">Shoot tissue taken approximately 20 cm above the soil surface</tissue>
    </source>
</reference>
<reference evidence="1" key="2">
    <citation type="journal article" date="2015" name="Data Brief">
        <title>Shoot transcriptome of the giant reed, Arundo donax.</title>
        <authorList>
            <person name="Barrero R.A."/>
            <person name="Guerrero F.D."/>
            <person name="Moolhuijzen P."/>
            <person name="Goolsby J.A."/>
            <person name="Tidwell J."/>
            <person name="Bellgard S.E."/>
            <person name="Bellgard M.I."/>
        </authorList>
    </citation>
    <scope>NUCLEOTIDE SEQUENCE</scope>
    <source>
        <tissue evidence="1">Shoot tissue taken approximately 20 cm above the soil surface</tissue>
    </source>
</reference>
<sequence>MKFLQTSFSQSDQSAFLCCFISSIVRKALR</sequence>
<protein>
    <submittedName>
        <fullName evidence="1">Uncharacterized protein</fullName>
    </submittedName>
</protein>
<accession>A0A0A9A4U2</accession>
<organism evidence="1">
    <name type="scientific">Arundo donax</name>
    <name type="common">Giant reed</name>
    <name type="synonym">Donax arundinaceus</name>
    <dbReference type="NCBI Taxonomy" id="35708"/>
    <lineage>
        <taxon>Eukaryota</taxon>
        <taxon>Viridiplantae</taxon>
        <taxon>Streptophyta</taxon>
        <taxon>Embryophyta</taxon>
        <taxon>Tracheophyta</taxon>
        <taxon>Spermatophyta</taxon>
        <taxon>Magnoliopsida</taxon>
        <taxon>Liliopsida</taxon>
        <taxon>Poales</taxon>
        <taxon>Poaceae</taxon>
        <taxon>PACMAD clade</taxon>
        <taxon>Arundinoideae</taxon>
        <taxon>Arundineae</taxon>
        <taxon>Arundo</taxon>
    </lineage>
</organism>
<proteinExistence type="predicted"/>
<dbReference type="AlphaFoldDB" id="A0A0A9A4U2"/>